<name>A0A2S4KYQ0_9HYPO</name>
<comment type="caution">
    <text evidence="10">The sequence shown here is derived from an EMBL/GenBank/DDBJ whole genome shotgun (WGS) entry which is preliminary data.</text>
</comment>
<evidence type="ECO:0000313" key="11">
    <source>
        <dbReference type="Proteomes" id="UP000237481"/>
    </source>
</evidence>
<feature type="transmembrane region" description="Helical" evidence="8">
    <location>
        <begin position="54"/>
        <end position="72"/>
    </location>
</feature>
<dbReference type="GO" id="GO:0005886">
    <property type="term" value="C:plasma membrane"/>
    <property type="evidence" value="ECO:0007669"/>
    <property type="project" value="TreeGrafter"/>
</dbReference>
<keyword evidence="6 8" id="KW-0472">Membrane</keyword>
<evidence type="ECO:0000256" key="4">
    <source>
        <dbReference type="ARBA" id="ARBA00022692"/>
    </source>
</evidence>
<evidence type="ECO:0000313" key="10">
    <source>
        <dbReference type="EMBL" id="POR35314.1"/>
    </source>
</evidence>
<dbReference type="PANTHER" id="PTHR23501">
    <property type="entry name" value="MAJOR FACILITATOR SUPERFAMILY"/>
    <property type="match status" value="1"/>
</dbReference>
<protein>
    <submittedName>
        <fullName evidence="10">HC-toxin efflux carrier TOXA</fullName>
    </submittedName>
</protein>
<dbReference type="Gene3D" id="1.20.1250.20">
    <property type="entry name" value="MFS general substrate transporter like domains"/>
    <property type="match status" value="2"/>
</dbReference>
<dbReference type="AlphaFoldDB" id="A0A2S4KYQ0"/>
<reference evidence="10 11" key="1">
    <citation type="submission" date="2018-01" db="EMBL/GenBank/DDBJ databases">
        <title>Harnessing the power of phylogenomics to disentangle the directionality and signatures of interkingdom host jumping in the parasitic fungal genus Tolypocladium.</title>
        <authorList>
            <person name="Quandt C.A."/>
            <person name="Patterson W."/>
            <person name="Spatafora J.W."/>
        </authorList>
    </citation>
    <scope>NUCLEOTIDE SEQUENCE [LARGE SCALE GENOMIC DNA]</scope>
    <source>
        <strain evidence="10 11">NRBC 100945</strain>
    </source>
</reference>
<evidence type="ECO:0000256" key="2">
    <source>
        <dbReference type="ARBA" id="ARBA00007520"/>
    </source>
</evidence>
<evidence type="ECO:0000256" key="5">
    <source>
        <dbReference type="ARBA" id="ARBA00022989"/>
    </source>
</evidence>
<comment type="subcellular location">
    <subcellularLocation>
        <location evidence="1">Membrane</location>
        <topology evidence="1">Multi-pass membrane protein</topology>
    </subcellularLocation>
</comment>
<dbReference type="InterPro" id="IPR020846">
    <property type="entry name" value="MFS_dom"/>
</dbReference>
<keyword evidence="5 8" id="KW-1133">Transmembrane helix</keyword>
<feature type="transmembrane region" description="Helical" evidence="8">
    <location>
        <begin position="211"/>
        <end position="230"/>
    </location>
</feature>
<sequence length="577" mass="62879">METSREKDAPPNRGVQPQSPLTSSQEHVVEAQQQKETRKLTGVKVRFGESVVPLRWFLFNLSTLTAIFLYALDNTVVANIQPVIVNQFNAVDELPWLSVGFMIGGLALVMPLGKLYAFYDGKWLFFFFAVNFMAASALCGAAPNMPAEIVGRAWAGAGGNGMYYGLLNLVTVNTLERERPTYLSLTGMVWGFGTILGPVVGGAFELVSWRWAFYINLFFGIFILPAYVFLIPSSQPAPEVSAKGKIASFDFVGVVFSAGFLVTFMVATNFGGVLFSWNSPTLIILYAISAILLFGFVLQQVFSIFVKDENRLFPVHLLRNKEVVLLFILIACGGTMAYVSVYYIPLYFQFTRGDSAIQTAQRILPLVFLLIFGMLSNGYLMSKFGYYKPWYVFGSAVGLVGAVLMSKLSLPSVRVILGLTPCQGRIQIDTSNAAIYGYQAMLGLGAGCFVHAGFAAVQANLEPKDRTHGVTLMTLGQLSGLAFGLSMTGAIFINLAQRNLAEAFPEIDKKTLVSIVSGTSGSFMSNLNPSDRDRALTAIVEALQKVFMQVYVAAALAFVVSILLKWKKTFTVAAGGA</sequence>
<dbReference type="InterPro" id="IPR036259">
    <property type="entry name" value="MFS_trans_sf"/>
</dbReference>
<feature type="transmembrane region" description="Helical" evidence="8">
    <location>
        <begin position="182"/>
        <end position="199"/>
    </location>
</feature>
<dbReference type="PANTHER" id="PTHR23501:SF12">
    <property type="entry name" value="MAJOR FACILITATOR SUPERFAMILY (MFS) PROFILE DOMAIN-CONTAINING PROTEIN-RELATED"/>
    <property type="match status" value="1"/>
</dbReference>
<feature type="domain" description="Major facilitator superfamily (MFS) profile" evidence="9">
    <location>
        <begin position="59"/>
        <end position="569"/>
    </location>
</feature>
<dbReference type="EMBL" id="PKSG01000452">
    <property type="protein sequence ID" value="POR35314.1"/>
    <property type="molecule type" value="Genomic_DNA"/>
</dbReference>
<organism evidence="10 11">
    <name type="scientific">Tolypocladium paradoxum</name>
    <dbReference type="NCBI Taxonomy" id="94208"/>
    <lineage>
        <taxon>Eukaryota</taxon>
        <taxon>Fungi</taxon>
        <taxon>Dikarya</taxon>
        <taxon>Ascomycota</taxon>
        <taxon>Pezizomycotina</taxon>
        <taxon>Sordariomycetes</taxon>
        <taxon>Hypocreomycetidae</taxon>
        <taxon>Hypocreales</taxon>
        <taxon>Ophiocordycipitaceae</taxon>
        <taxon>Tolypocladium</taxon>
    </lineage>
</organism>
<dbReference type="GO" id="GO:0022857">
    <property type="term" value="F:transmembrane transporter activity"/>
    <property type="evidence" value="ECO:0007669"/>
    <property type="project" value="InterPro"/>
</dbReference>
<feature type="transmembrane region" description="Helical" evidence="8">
    <location>
        <begin position="546"/>
        <end position="564"/>
    </location>
</feature>
<feature type="transmembrane region" description="Helical" evidence="8">
    <location>
        <begin position="363"/>
        <end position="381"/>
    </location>
</feature>
<evidence type="ECO:0000256" key="1">
    <source>
        <dbReference type="ARBA" id="ARBA00004141"/>
    </source>
</evidence>
<feature type="transmembrane region" description="Helical" evidence="8">
    <location>
        <begin position="283"/>
        <end position="302"/>
    </location>
</feature>
<dbReference type="Pfam" id="PF07690">
    <property type="entry name" value="MFS_1"/>
    <property type="match status" value="1"/>
</dbReference>
<feature type="transmembrane region" description="Helical" evidence="8">
    <location>
        <begin position="469"/>
        <end position="493"/>
    </location>
</feature>
<feature type="compositionally biased region" description="Basic and acidic residues" evidence="7">
    <location>
        <begin position="1"/>
        <end position="10"/>
    </location>
</feature>
<feature type="transmembrane region" description="Helical" evidence="8">
    <location>
        <begin position="390"/>
        <end position="410"/>
    </location>
</feature>
<comment type="similarity">
    <text evidence="2">Belongs to the major facilitator superfamily. TCR/Tet family.</text>
</comment>
<evidence type="ECO:0000256" key="8">
    <source>
        <dbReference type="SAM" id="Phobius"/>
    </source>
</evidence>
<dbReference type="Proteomes" id="UP000237481">
    <property type="component" value="Unassembled WGS sequence"/>
</dbReference>
<feature type="transmembrane region" description="Helical" evidence="8">
    <location>
        <begin position="323"/>
        <end position="343"/>
    </location>
</feature>
<feature type="transmembrane region" description="Helical" evidence="8">
    <location>
        <begin position="123"/>
        <end position="143"/>
    </location>
</feature>
<dbReference type="InterPro" id="IPR011701">
    <property type="entry name" value="MFS"/>
</dbReference>
<accession>A0A2S4KYQ0</accession>
<dbReference type="OrthoDB" id="4914550at2759"/>
<evidence type="ECO:0000256" key="6">
    <source>
        <dbReference type="ARBA" id="ARBA00023136"/>
    </source>
</evidence>
<evidence type="ECO:0000256" key="3">
    <source>
        <dbReference type="ARBA" id="ARBA00022448"/>
    </source>
</evidence>
<dbReference type="SUPFAM" id="SSF103473">
    <property type="entry name" value="MFS general substrate transporter"/>
    <property type="match status" value="2"/>
</dbReference>
<dbReference type="PROSITE" id="PS50850">
    <property type="entry name" value="MFS"/>
    <property type="match status" value="1"/>
</dbReference>
<gene>
    <name evidence="10" type="ORF">TPAR_04487</name>
</gene>
<feature type="transmembrane region" description="Helical" evidence="8">
    <location>
        <begin position="251"/>
        <end position="277"/>
    </location>
</feature>
<proteinExistence type="inferred from homology"/>
<evidence type="ECO:0000256" key="7">
    <source>
        <dbReference type="SAM" id="MobiDB-lite"/>
    </source>
</evidence>
<keyword evidence="3" id="KW-0813">Transport</keyword>
<feature type="transmembrane region" description="Helical" evidence="8">
    <location>
        <begin position="435"/>
        <end position="457"/>
    </location>
</feature>
<feature type="transmembrane region" description="Helical" evidence="8">
    <location>
        <begin position="96"/>
        <end position="116"/>
    </location>
</feature>
<keyword evidence="4 8" id="KW-0812">Transmembrane</keyword>
<feature type="compositionally biased region" description="Polar residues" evidence="7">
    <location>
        <begin position="15"/>
        <end position="26"/>
    </location>
</feature>
<evidence type="ECO:0000259" key="9">
    <source>
        <dbReference type="PROSITE" id="PS50850"/>
    </source>
</evidence>
<keyword evidence="11" id="KW-1185">Reference proteome</keyword>
<feature type="region of interest" description="Disordered" evidence="7">
    <location>
        <begin position="1"/>
        <end position="26"/>
    </location>
</feature>